<reference evidence="2 3" key="1">
    <citation type="submission" date="2019-04" db="EMBL/GenBank/DDBJ databases">
        <title>Annotation for the trematode Fasciola gigantica.</title>
        <authorList>
            <person name="Choi Y.-J."/>
        </authorList>
    </citation>
    <scope>NUCLEOTIDE SEQUENCE [LARGE SCALE GENOMIC DNA]</scope>
    <source>
        <strain evidence="2">Uganda_cow_1</strain>
    </source>
</reference>
<comment type="caution">
    <text evidence="2">The sequence shown here is derived from an EMBL/GenBank/DDBJ whole genome shotgun (WGS) entry which is preliminary data.</text>
</comment>
<name>A0A504Z0W0_FASGI</name>
<protein>
    <submittedName>
        <fullName evidence="2">Uncharacterized protein</fullName>
    </submittedName>
</protein>
<sequence length="174" mass="18744">MAKPRATAYCIKVTQHTLPRRIWFSASNSNLAGQTSPTHSVSHMLPAYIHVTVLAKSHTWCCTVIRANQDHQGPNKPATLTALQSPSTAGLVGATSETVTDIPRSNHSSTVNIHSVLSMSVRQPTHERVGYLPNRTISIHTFETSRIGPTTSHHTADIAGADNSTAETQDTDNG</sequence>
<dbReference type="AlphaFoldDB" id="A0A504Z0W0"/>
<keyword evidence="3" id="KW-1185">Reference proteome</keyword>
<dbReference type="EMBL" id="SUNJ01005889">
    <property type="protein sequence ID" value="TPP63250.1"/>
    <property type="molecule type" value="Genomic_DNA"/>
</dbReference>
<evidence type="ECO:0000313" key="2">
    <source>
        <dbReference type="EMBL" id="TPP63250.1"/>
    </source>
</evidence>
<organism evidence="2 3">
    <name type="scientific">Fasciola gigantica</name>
    <name type="common">Giant liver fluke</name>
    <dbReference type="NCBI Taxonomy" id="46835"/>
    <lineage>
        <taxon>Eukaryota</taxon>
        <taxon>Metazoa</taxon>
        <taxon>Spiralia</taxon>
        <taxon>Lophotrochozoa</taxon>
        <taxon>Platyhelminthes</taxon>
        <taxon>Trematoda</taxon>
        <taxon>Digenea</taxon>
        <taxon>Plagiorchiida</taxon>
        <taxon>Echinostomata</taxon>
        <taxon>Echinostomatoidea</taxon>
        <taxon>Fasciolidae</taxon>
        <taxon>Fasciola</taxon>
    </lineage>
</organism>
<feature type="region of interest" description="Disordered" evidence="1">
    <location>
        <begin position="147"/>
        <end position="174"/>
    </location>
</feature>
<accession>A0A504Z0W0</accession>
<dbReference type="Proteomes" id="UP000316759">
    <property type="component" value="Unassembled WGS sequence"/>
</dbReference>
<evidence type="ECO:0000256" key="1">
    <source>
        <dbReference type="SAM" id="MobiDB-lite"/>
    </source>
</evidence>
<proteinExistence type="predicted"/>
<evidence type="ECO:0000313" key="3">
    <source>
        <dbReference type="Proteomes" id="UP000316759"/>
    </source>
</evidence>
<gene>
    <name evidence="2" type="ORF">FGIG_02563</name>
</gene>